<feature type="region of interest" description="Disordered" evidence="1">
    <location>
        <begin position="320"/>
        <end position="356"/>
    </location>
</feature>
<comment type="caution">
    <text evidence="2">The sequence shown here is derived from an EMBL/GenBank/DDBJ whole genome shotgun (WGS) entry which is preliminary data.</text>
</comment>
<dbReference type="AlphaFoldDB" id="A0A5N4CTN6"/>
<reference evidence="2 3" key="1">
    <citation type="journal article" date="2019" name="Mol. Ecol. Resour.">
        <title>Improving Illumina assemblies with Hi-C and long reads: an example with the North African dromedary.</title>
        <authorList>
            <person name="Elbers J.P."/>
            <person name="Rogers M.F."/>
            <person name="Perelman P.L."/>
            <person name="Proskuryakova A.A."/>
            <person name="Serdyukova N.A."/>
            <person name="Johnson W.E."/>
            <person name="Horin P."/>
            <person name="Corander J."/>
            <person name="Murphy D."/>
            <person name="Burger P.A."/>
        </authorList>
    </citation>
    <scope>NUCLEOTIDE SEQUENCE [LARGE SCALE GENOMIC DNA]</scope>
    <source>
        <strain evidence="2">Drom800</strain>
        <tissue evidence="2">Blood</tissue>
    </source>
</reference>
<proteinExistence type="predicted"/>
<dbReference type="Proteomes" id="UP000299084">
    <property type="component" value="Unassembled WGS sequence"/>
</dbReference>
<organism evidence="2 3">
    <name type="scientific">Camelus dromedarius</name>
    <name type="common">Dromedary</name>
    <name type="synonym">Arabian camel</name>
    <dbReference type="NCBI Taxonomy" id="9838"/>
    <lineage>
        <taxon>Eukaryota</taxon>
        <taxon>Metazoa</taxon>
        <taxon>Chordata</taxon>
        <taxon>Craniata</taxon>
        <taxon>Vertebrata</taxon>
        <taxon>Euteleostomi</taxon>
        <taxon>Mammalia</taxon>
        <taxon>Eutheria</taxon>
        <taxon>Laurasiatheria</taxon>
        <taxon>Artiodactyla</taxon>
        <taxon>Tylopoda</taxon>
        <taxon>Camelidae</taxon>
        <taxon>Camelus</taxon>
    </lineage>
</organism>
<evidence type="ECO:0000256" key="1">
    <source>
        <dbReference type="SAM" id="MobiDB-lite"/>
    </source>
</evidence>
<dbReference type="EMBL" id="JWIN03000019">
    <property type="protein sequence ID" value="KAB1262205.1"/>
    <property type="molecule type" value="Genomic_DNA"/>
</dbReference>
<evidence type="ECO:0000313" key="2">
    <source>
        <dbReference type="EMBL" id="KAB1262205.1"/>
    </source>
</evidence>
<sequence length="416" mass="45346">MKSQAQRIYPPGSCAHEVWPACSEAPGPARNMRYDLLTRSLLEHWIPPKALSTPWSVEGLPWSTGFHPGIQSPNPSLDFLTCTGVCFPAHNFGGWAGAWGRPVRCSPEGLRLLSCASINLCPRQRLICMMQLTTEGVMEQGAYISDLFWRRNGIQTQPASLSPRPCPGSHLILGADWAITQQREELCMVLRDQILTIPGRPSHPQLNPCSTGRVLALAVGTVGTDIIGAMSLYQPLGVPNGETCSHPSGPVFVLLSKFISCETPPLAGGNHDSPQKAGNKLMGNVSDKSAPHQESLSSLPHDAVEARSHLALPALKNFLRHSTRQQSQKPRTQVFPAPRLNPSNIKLPSSLPPSLSPSSSPLPPLLLCSPNPALQTFFEISPKKIWLHNFTGLCVTAQITRPRSQPWPQDSHLMFP</sequence>
<evidence type="ECO:0000313" key="3">
    <source>
        <dbReference type="Proteomes" id="UP000299084"/>
    </source>
</evidence>
<keyword evidence="3" id="KW-1185">Reference proteome</keyword>
<feature type="region of interest" description="Disordered" evidence="1">
    <location>
        <begin position="266"/>
        <end position="299"/>
    </location>
</feature>
<accession>A0A5N4CTN6</accession>
<name>A0A5N4CTN6_CAMDR</name>
<feature type="compositionally biased region" description="Low complexity" evidence="1">
    <location>
        <begin position="340"/>
        <end position="349"/>
    </location>
</feature>
<protein>
    <submittedName>
        <fullName evidence="2">Uncharacterized protein</fullName>
    </submittedName>
</protein>
<gene>
    <name evidence="2" type="ORF">Cadr_000021078</name>
</gene>